<sequence>MKAQQNLPGAKAALVAFVLTVLLGAGATSAAALWQQSATATLAVSAAADWPAAAMSLHCTAGPGDSVTLTIQNIPAPTAVTIASRTSGGTYGSSVTVSPASATIVVGATTYGIPESVGSTKNGKVDLRVSATYTGGTGTAELLGLQLTGNNTRLACQ</sequence>
<protein>
    <recommendedName>
        <fullName evidence="3">Secreted protein</fullName>
    </recommendedName>
</protein>
<keyword evidence="1" id="KW-0732">Signal</keyword>
<name>A0AAU8EUG9_9MICC</name>
<evidence type="ECO:0000256" key="1">
    <source>
        <dbReference type="SAM" id="SignalP"/>
    </source>
</evidence>
<feature type="signal peptide" evidence="1">
    <location>
        <begin position="1"/>
        <end position="30"/>
    </location>
</feature>
<dbReference type="EMBL" id="CP159279">
    <property type="protein sequence ID" value="XCH13124.1"/>
    <property type="molecule type" value="Genomic_DNA"/>
</dbReference>
<dbReference type="RefSeq" id="WP_353712986.1">
    <property type="nucleotide sequence ID" value="NZ_CP159279.1"/>
</dbReference>
<proteinExistence type="predicted"/>
<evidence type="ECO:0000313" key="2">
    <source>
        <dbReference type="EMBL" id="XCH13124.1"/>
    </source>
</evidence>
<feature type="chain" id="PRO_5043403532" description="Secreted protein" evidence="1">
    <location>
        <begin position="31"/>
        <end position="157"/>
    </location>
</feature>
<accession>A0AAU8EUG9</accession>
<evidence type="ECO:0008006" key="3">
    <source>
        <dbReference type="Google" id="ProtNLM"/>
    </source>
</evidence>
<reference evidence="2" key="1">
    <citation type="submission" date="2024-06" db="EMBL/GenBank/DDBJ databases">
        <title>Biodegradation of dimethachlon by Arthrobacter sp. K5: mechanistic insights and ecological implications.</title>
        <authorList>
            <person name="Hu S."/>
            <person name="Lu P."/>
        </authorList>
    </citation>
    <scope>NUCLEOTIDE SEQUENCE</scope>
    <source>
        <strain evidence="2">K5</strain>
    </source>
</reference>
<dbReference type="AlphaFoldDB" id="A0AAU8EUG9"/>
<organism evidence="2">
    <name type="scientific">Arthrobacter sp. K5</name>
    <dbReference type="NCBI Taxonomy" id="2839623"/>
    <lineage>
        <taxon>Bacteria</taxon>
        <taxon>Bacillati</taxon>
        <taxon>Actinomycetota</taxon>
        <taxon>Actinomycetes</taxon>
        <taxon>Micrococcales</taxon>
        <taxon>Micrococcaceae</taxon>
        <taxon>Arthrobacter</taxon>
    </lineage>
</organism>
<gene>
    <name evidence="2" type="ORF">ABRP34_09155</name>
</gene>